<dbReference type="HOGENOM" id="CLU_016047_1_0_9"/>
<name>F4A114_MAHA5</name>
<evidence type="ECO:0000256" key="1">
    <source>
        <dbReference type="ARBA" id="ARBA00004651"/>
    </source>
</evidence>
<evidence type="ECO:0000256" key="7">
    <source>
        <dbReference type="SAM" id="Phobius"/>
    </source>
</evidence>
<dbReference type="GO" id="GO:0005886">
    <property type="term" value="C:plasma membrane"/>
    <property type="evidence" value="ECO:0007669"/>
    <property type="project" value="UniProtKB-SubCell"/>
</dbReference>
<dbReference type="InterPro" id="IPR035906">
    <property type="entry name" value="MetI-like_sf"/>
</dbReference>
<dbReference type="CDD" id="cd06261">
    <property type="entry name" value="TM_PBP2"/>
    <property type="match status" value="1"/>
</dbReference>
<proteinExistence type="predicted"/>
<dbReference type="InterPro" id="IPR000515">
    <property type="entry name" value="MetI-like"/>
</dbReference>
<accession>F4A114</accession>
<dbReference type="KEGG" id="mas:Mahau_2971"/>
<gene>
    <name evidence="9" type="ordered locus">Mahau_2971</name>
</gene>
<dbReference type="AlphaFoldDB" id="F4A114"/>
<keyword evidence="3" id="KW-1003">Cell membrane</keyword>
<feature type="transmembrane region" description="Helical" evidence="7">
    <location>
        <begin position="139"/>
        <end position="160"/>
    </location>
</feature>
<comment type="subcellular location">
    <subcellularLocation>
        <location evidence="1">Cell membrane</location>
        <topology evidence="1">Multi-pass membrane protein</topology>
    </subcellularLocation>
</comment>
<keyword evidence="5 7" id="KW-1133">Transmembrane helix</keyword>
<feature type="transmembrane region" description="Helical" evidence="7">
    <location>
        <begin position="181"/>
        <end position="204"/>
    </location>
</feature>
<evidence type="ECO:0000256" key="6">
    <source>
        <dbReference type="ARBA" id="ARBA00023136"/>
    </source>
</evidence>
<keyword evidence="2" id="KW-0813">Transport</keyword>
<reference evidence="9 10" key="2">
    <citation type="journal article" date="2011" name="Stand. Genomic Sci.">
        <title>Complete genome sequence of Mahella australiensis type strain (50-1 BON).</title>
        <authorList>
            <person name="Sikorski J."/>
            <person name="Teshima H."/>
            <person name="Nolan M."/>
            <person name="Lucas S."/>
            <person name="Hammon N."/>
            <person name="Deshpande S."/>
            <person name="Cheng J.F."/>
            <person name="Pitluck S."/>
            <person name="Liolios K."/>
            <person name="Pagani I."/>
            <person name="Ivanova N."/>
            <person name="Huntemann M."/>
            <person name="Mavromatis K."/>
            <person name="Ovchinikova G."/>
            <person name="Pati A."/>
            <person name="Tapia R."/>
            <person name="Han C."/>
            <person name="Goodwin L."/>
            <person name="Chen A."/>
            <person name="Palaniappan K."/>
            <person name="Land M."/>
            <person name="Hauser L."/>
            <person name="Ngatchou-Djao O.D."/>
            <person name="Rohde M."/>
            <person name="Pukall R."/>
            <person name="Spring S."/>
            <person name="Abt B."/>
            <person name="Goker M."/>
            <person name="Detter J.C."/>
            <person name="Woyke T."/>
            <person name="Bristow J."/>
            <person name="Markowitz V."/>
            <person name="Hugenholtz P."/>
            <person name="Eisen J.A."/>
            <person name="Kyrpides N.C."/>
            <person name="Klenk H.P."/>
            <person name="Lapidus A."/>
        </authorList>
    </citation>
    <scope>NUCLEOTIDE SEQUENCE [LARGE SCALE GENOMIC DNA]</scope>
    <source>
        <strain evidence="10">DSM 15567 / CIP 107919 / 50-1 BON</strain>
    </source>
</reference>
<feature type="domain" description="ABC transmembrane type-1" evidence="8">
    <location>
        <begin position="69"/>
        <end position="283"/>
    </location>
</feature>
<dbReference type="EMBL" id="CP002360">
    <property type="protein sequence ID" value="AEE98091.1"/>
    <property type="molecule type" value="Genomic_DNA"/>
</dbReference>
<keyword evidence="6 7" id="KW-0472">Membrane</keyword>
<organism evidence="9 10">
    <name type="scientific">Mahella australiensis (strain DSM 15567 / CIP 107919 / 50-1 BON)</name>
    <dbReference type="NCBI Taxonomy" id="697281"/>
    <lineage>
        <taxon>Bacteria</taxon>
        <taxon>Bacillati</taxon>
        <taxon>Bacillota</taxon>
        <taxon>Clostridia</taxon>
        <taxon>Thermoanaerobacterales</taxon>
        <taxon>Thermoanaerobacterales Family IV. Incertae Sedis</taxon>
        <taxon>Mahella</taxon>
    </lineage>
</organism>
<evidence type="ECO:0000256" key="2">
    <source>
        <dbReference type="ARBA" id="ARBA00022448"/>
    </source>
</evidence>
<evidence type="ECO:0000256" key="3">
    <source>
        <dbReference type="ARBA" id="ARBA00022475"/>
    </source>
</evidence>
<dbReference type="PANTHER" id="PTHR43744">
    <property type="entry name" value="ABC TRANSPORTER PERMEASE PROTEIN MG189-RELATED-RELATED"/>
    <property type="match status" value="1"/>
</dbReference>
<dbReference type="PROSITE" id="PS50928">
    <property type="entry name" value="ABC_TM1"/>
    <property type="match status" value="1"/>
</dbReference>
<feature type="transmembrane region" description="Helical" evidence="7">
    <location>
        <begin position="12"/>
        <end position="34"/>
    </location>
</feature>
<feature type="transmembrane region" description="Helical" evidence="7">
    <location>
        <begin position="263"/>
        <end position="283"/>
    </location>
</feature>
<dbReference type="STRING" id="697281.Mahau_2971"/>
<keyword evidence="10" id="KW-1185">Reference proteome</keyword>
<evidence type="ECO:0000313" key="9">
    <source>
        <dbReference type="EMBL" id="AEE98091.1"/>
    </source>
</evidence>
<evidence type="ECO:0000313" key="10">
    <source>
        <dbReference type="Proteomes" id="UP000008457"/>
    </source>
</evidence>
<sequence length="298" mass="33931">MKTSNGEKVFDIFNVILMILFMFICIYPFIYVIALSFNDGIDAMRGGIYFFPRKFTLENYAKLFEDDRIITSFFISVFRTVVGASLGVIVNSMFAYGISKSDMPFRKFFNWMIVIPMYFGGGIIPYFLICKALNLTNNILVYVIPWLATPFYIMLLRISIKDLPESLEESAHLDGANYWTIYWHIVMPLIKPALATVILLGGIAQWNDWLDGTIMVSDTRLWPMQTLLLNILQGADMMSFFKDKNLSTAVGSMARKISITPESLKMAMLVVTVAPIFMVYPFAQKYFIKGILVGSIKG</sequence>
<dbReference type="SUPFAM" id="SSF161098">
    <property type="entry name" value="MetI-like"/>
    <property type="match status" value="1"/>
</dbReference>
<evidence type="ECO:0000256" key="5">
    <source>
        <dbReference type="ARBA" id="ARBA00022989"/>
    </source>
</evidence>
<evidence type="ECO:0000259" key="8">
    <source>
        <dbReference type="PROSITE" id="PS50928"/>
    </source>
</evidence>
<feature type="transmembrane region" description="Helical" evidence="7">
    <location>
        <begin position="69"/>
        <end position="96"/>
    </location>
</feature>
<dbReference type="Gene3D" id="1.10.3720.10">
    <property type="entry name" value="MetI-like"/>
    <property type="match status" value="1"/>
</dbReference>
<dbReference type="GO" id="GO:0055085">
    <property type="term" value="P:transmembrane transport"/>
    <property type="evidence" value="ECO:0007669"/>
    <property type="project" value="InterPro"/>
</dbReference>
<dbReference type="Proteomes" id="UP000008457">
    <property type="component" value="Chromosome"/>
</dbReference>
<dbReference type="PANTHER" id="PTHR43744:SF9">
    <property type="entry name" value="POLYGALACTURONAN_RHAMNOGALACTURONAN TRANSPORT SYSTEM PERMEASE PROTEIN YTCP"/>
    <property type="match status" value="1"/>
</dbReference>
<dbReference type="RefSeq" id="WP_013782502.1">
    <property type="nucleotide sequence ID" value="NC_015520.1"/>
</dbReference>
<evidence type="ECO:0000256" key="4">
    <source>
        <dbReference type="ARBA" id="ARBA00022692"/>
    </source>
</evidence>
<dbReference type="OrthoDB" id="157184at2"/>
<keyword evidence="4 7" id="KW-0812">Transmembrane</keyword>
<reference evidence="10" key="1">
    <citation type="submission" date="2010-11" db="EMBL/GenBank/DDBJ databases">
        <title>The complete genome of Mahella australiensis DSM 15567.</title>
        <authorList>
            <consortium name="US DOE Joint Genome Institute (JGI-PGF)"/>
            <person name="Lucas S."/>
            <person name="Copeland A."/>
            <person name="Lapidus A."/>
            <person name="Bruce D."/>
            <person name="Goodwin L."/>
            <person name="Pitluck S."/>
            <person name="Kyrpides N."/>
            <person name="Mavromatis K."/>
            <person name="Pagani I."/>
            <person name="Ivanova N."/>
            <person name="Teshima H."/>
            <person name="Brettin T."/>
            <person name="Detter J.C."/>
            <person name="Han C."/>
            <person name="Tapia R."/>
            <person name="Land M."/>
            <person name="Hauser L."/>
            <person name="Markowitz V."/>
            <person name="Cheng J.-F."/>
            <person name="Hugenholtz P."/>
            <person name="Woyke T."/>
            <person name="Wu D."/>
            <person name="Spring S."/>
            <person name="Pukall R."/>
            <person name="Steenblock K."/>
            <person name="Schneider S."/>
            <person name="Klenk H.-P."/>
            <person name="Eisen J.A."/>
        </authorList>
    </citation>
    <scope>NUCLEOTIDE SEQUENCE [LARGE SCALE GENOMIC DNA]</scope>
    <source>
        <strain evidence="10">DSM 15567 / CIP 107919 / 50-1 BON</strain>
    </source>
</reference>
<protein>
    <submittedName>
        <fullName evidence="9">Binding-protein-dependent transport systems inner membrane component</fullName>
    </submittedName>
</protein>
<feature type="transmembrane region" description="Helical" evidence="7">
    <location>
        <begin position="108"/>
        <end position="127"/>
    </location>
</feature>
<dbReference type="eggNOG" id="COG0395">
    <property type="taxonomic scope" value="Bacteria"/>
</dbReference>